<reference evidence="6" key="2">
    <citation type="submission" date="2021-04" db="EMBL/GenBank/DDBJ databases">
        <authorList>
            <person name="Gilroy R."/>
        </authorList>
    </citation>
    <scope>NUCLEOTIDE SEQUENCE</scope>
    <source>
        <strain evidence="6">ChiHjej12B11-14209</strain>
    </source>
</reference>
<feature type="domain" description="Sugar-binding" evidence="5">
    <location>
        <begin position="72"/>
        <end position="314"/>
    </location>
</feature>
<organism evidence="6 7">
    <name type="scientific">Candidatus Olsenella pullistercoris</name>
    <dbReference type="NCBI Taxonomy" id="2838712"/>
    <lineage>
        <taxon>Bacteria</taxon>
        <taxon>Bacillati</taxon>
        <taxon>Actinomycetota</taxon>
        <taxon>Coriobacteriia</taxon>
        <taxon>Coriobacteriales</taxon>
        <taxon>Atopobiaceae</taxon>
        <taxon>Olsenella</taxon>
    </lineage>
</organism>
<keyword evidence="4" id="KW-0804">Transcription</keyword>
<dbReference type="Gene3D" id="3.40.50.1360">
    <property type="match status" value="1"/>
</dbReference>
<dbReference type="InterPro" id="IPR037171">
    <property type="entry name" value="NagB/RpiA_transferase-like"/>
</dbReference>
<evidence type="ECO:0000313" key="7">
    <source>
        <dbReference type="Proteomes" id="UP000824062"/>
    </source>
</evidence>
<dbReference type="GO" id="GO:0030246">
    <property type="term" value="F:carbohydrate binding"/>
    <property type="evidence" value="ECO:0007669"/>
    <property type="project" value="InterPro"/>
</dbReference>
<keyword evidence="2" id="KW-0805">Transcription regulation</keyword>
<comment type="similarity">
    <text evidence="1">Belongs to the SorC transcriptional regulatory family.</text>
</comment>
<dbReference type="Pfam" id="PF04198">
    <property type="entry name" value="Sugar-bind"/>
    <property type="match status" value="1"/>
</dbReference>
<protein>
    <submittedName>
        <fullName evidence="6">Sugar-binding transcriptional regulator</fullName>
    </submittedName>
</protein>
<dbReference type="InterPro" id="IPR007324">
    <property type="entry name" value="Sugar-bd_dom_put"/>
</dbReference>
<gene>
    <name evidence="6" type="ORF">IAA19_00925</name>
</gene>
<dbReference type="AlphaFoldDB" id="A0A9D2JD96"/>
<dbReference type="EMBL" id="DXBM01000011">
    <property type="protein sequence ID" value="HIZ45576.1"/>
    <property type="molecule type" value="Genomic_DNA"/>
</dbReference>
<dbReference type="GO" id="GO:0003677">
    <property type="term" value="F:DNA binding"/>
    <property type="evidence" value="ECO:0007669"/>
    <property type="project" value="UniProtKB-KW"/>
</dbReference>
<dbReference type="InterPro" id="IPR051054">
    <property type="entry name" value="SorC_transcr_regulators"/>
</dbReference>
<proteinExistence type="inferred from homology"/>
<sequence length="320" mass="34821">MFTYRAGRGRPLSDTEYPLVLKAAWYYYMEDYTQQQISSLLGVSRAKVIRLLEEAREQGVIQFIFRQEDAERMNIERELIARFGLDDAFVIPTPASSSDLRNSLASAAAMYVSDHLRSDGYLNIGYGDTMSLVLNHLATGRGSSLNVVSLTGGVSYYLPKISSEVFGMRLFLTPAPLVVSSSELRDSLLEEPSIRDVYRMSEHADMSVVGIGGIDEDATVLRNGILSKNELALLKMQGAVGDILTHFIDANGNPIDTTIEDRIVSTSLEALRAMKNVVGVAAGPEKVAAIHAVLGAGFLNVLIVDGDTARELLSHASESA</sequence>
<dbReference type="SUPFAM" id="SSF100950">
    <property type="entry name" value="NagB/RpiA/CoA transferase-like"/>
    <property type="match status" value="1"/>
</dbReference>
<accession>A0A9D2JD96</accession>
<keyword evidence="3" id="KW-0238">DNA-binding</keyword>
<name>A0A9D2JD96_9ACTN</name>
<dbReference type="Proteomes" id="UP000824062">
    <property type="component" value="Unassembled WGS sequence"/>
</dbReference>
<dbReference type="InterPro" id="IPR036388">
    <property type="entry name" value="WH-like_DNA-bd_sf"/>
</dbReference>
<evidence type="ECO:0000256" key="1">
    <source>
        <dbReference type="ARBA" id="ARBA00010466"/>
    </source>
</evidence>
<evidence type="ECO:0000256" key="4">
    <source>
        <dbReference type="ARBA" id="ARBA00023163"/>
    </source>
</evidence>
<evidence type="ECO:0000256" key="3">
    <source>
        <dbReference type="ARBA" id="ARBA00023125"/>
    </source>
</evidence>
<evidence type="ECO:0000256" key="2">
    <source>
        <dbReference type="ARBA" id="ARBA00023015"/>
    </source>
</evidence>
<dbReference type="PANTHER" id="PTHR34294">
    <property type="entry name" value="TRANSCRIPTIONAL REGULATOR-RELATED"/>
    <property type="match status" value="1"/>
</dbReference>
<comment type="caution">
    <text evidence="6">The sequence shown here is derived from an EMBL/GenBank/DDBJ whole genome shotgun (WGS) entry which is preliminary data.</text>
</comment>
<evidence type="ECO:0000313" key="6">
    <source>
        <dbReference type="EMBL" id="HIZ45576.1"/>
    </source>
</evidence>
<evidence type="ECO:0000259" key="5">
    <source>
        <dbReference type="Pfam" id="PF04198"/>
    </source>
</evidence>
<reference evidence="6" key="1">
    <citation type="journal article" date="2021" name="PeerJ">
        <title>Extensive microbial diversity within the chicken gut microbiome revealed by metagenomics and culture.</title>
        <authorList>
            <person name="Gilroy R."/>
            <person name="Ravi A."/>
            <person name="Getino M."/>
            <person name="Pursley I."/>
            <person name="Horton D.L."/>
            <person name="Alikhan N.F."/>
            <person name="Baker D."/>
            <person name="Gharbi K."/>
            <person name="Hall N."/>
            <person name="Watson M."/>
            <person name="Adriaenssens E.M."/>
            <person name="Foster-Nyarko E."/>
            <person name="Jarju S."/>
            <person name="Secka A."/>
            <person name="Antonio M."/>
            <person name="Oren A."/>
            <person name="Chaudhuri R.R."/>
            <person name="La Ragione R."/>
            <person name="Hildebrand F."/>
            <person name="Pallen M.J."/>
        </authorList>
    </citation>
    <scope>NUCLEOTIDE SEQUENCE</scope>
    <source>
        <strain evidence="6">ChiHjej12B11-14209</strain>
    </source>
</reference>
<dbReference type="Gene3D" id="1.10.10.10">
    <property type="entry name" value="Winged helix-like DNA-binding domain superfamily/Winged helix DNA-binding domain"/>
    <property type="match status" value="1"/>
</dbReference>
<dbReference type="PANTHER" id="PTHR34294:SF1">
    <property type="entry name" value="TRANSCRIPTIONAL REGULATOR LSRR"/>
    <property type="match status" value="1"/>
</dbReference>